<dbReference type="Proteomes" id="UP000276133">
    <property type="component" value="Unassembled WGS sequence"/>
</dbReference>
<keyword evidence="2 3" id="KW-0175">Coiled coil</keyword>
<evidence type="ECO:0000259" key="5">
    <source>
        <dbReference type="PROSITE" id="PS51741"/>
    </source>
</evidence>
<evidence type="ECO:0000313" key="6">
    <source>
        <dbReference type="EMBL" id="RNA29564.1"/>
    </source>
</evidence>
<feature type="domain" description="F-BAR" evidence="5">
    <location>
        <begin position="67"/>
        <end position="341"/>
    </location>
</feature>
<comment type="subcellular location">
    <subcellularLocation>
        <location evidence="1">Endomembrane system</location>
        <topology evidence="1">Peripheral membrane protein</topology>
    </subcellularLocation>
</comment>
<evidence type="ECO:0000256" key="4">
    <source>
        <dbReference type="SAM" id="MobiDB-lite"/>
    </source>
</evidence>
<dbReference type="PROSITE" id="PS51741">
    <property type="entry name" value="F_BAR"/>
    <property type="match status" value="1"/>
</dbReference>
<dbReference type="PANTHER" id="PTHR23065:SF11">
    <property type="entry name" value="SYNDAPIN, ISOFORM C"/>
    <property type="match status" value="1"/>
</dbReference>
<dbReference type="Pfam" id="PF00611">
    <property type="entry name" value="FCH"/>
    <property type="match status" value="1"/>
</dbReference>
<dbReference type="GO" id="GO:0016301">
    <property type="term" value="F:kinase activity"/>
    <property type="evidence" value="ECO:0007669"/>
    <property type="project" value="UniProtKB-KW"/>
</dbReference>
<proteinExistence type="predicted"/>
<dbReference type="SUPFAM" id="SSF103657">
    <property type="entry name" value="BAR/IMD domain-like"/>
    <property type="match status" value="1"/>
</dbReference>
<dbReference type="GO" id="GO:0005886">
    <property type="term" value="C:plasma membrane"/>
    <property type="evidence" value="ECO:0007669"/>
    <property type="project" value="TreeGrafter"/>
</dbReference>
<evidence type="ECO:0000256" key="1">
    <source>
        <dbReference type="ARBA" id="ARBA00004184"/>
    </source>
</evidence>
<dbReference type="GO" id="GO:0097320">
    <property type="term" value="P:plasma membrane tubulation"/>
    <property type="evidence" value="ECO:0007669"/>
    <property type="project" value="TreeGrafter"/>
</dbReference>
<dbReference type="FunFam" id="1.20.1270.60:FF:000009">
    <property type="entry name" value="Protein kinase C and casein kinase substrate in neurons 2"/>
    <property type="match status" value="1"/>
</dbReference>
<dbReference type="InterPro" id="IPR031160">
    <property type="entry name" value="F_BAR_dom"/>
</dbReference>
<keyword evidence="6" id="KW-0418">Kinase</keyword>
<dbReference type="InterPro" id="IPR001060">
    <property type="entry name" value="FCH_dom"/>
</dbReference>
<comment type="caution">
    <text evidence="6">The sequence shown here is derived from an EMBL/GenBank/DDBJ whole genome shotgun (WGS) entry which is preliminary data.</text>
</comment>
<dbReference type="OrthoDB" id="10255128at2759"/>
<keyword evidence="7" id="KW-1185">Reference proteome</keyword>
<dbReference type="GO" id="GO:0030100">
    <property type="term" value="P:regulation of endocytosis"/>
    <property type="evidence" value="ECO:0007669"/>
    <property type="project" value="TreeGrafter"/>
</dbReference>
<dbReference type="PANTHER" id="PTHR23065">
    <property type="entry name" value="PROLINE-SERINE-THREONINE PHOSPHATASE INTERACTING PROTEIN 1"/>
    <property type="match status" value="1"/>
</dbReference>
<protein>
    <submittedName>
        <fullName evidence="6">Kinase C and casein kinase substrate in neurons 2</fullName>
    </submittedName>
</protein>
<name>A0A3M7S181_BRAPC</name>
<gene>
    <name evidence="6" type="ORF">BpHYR1_041897</name>
</gene>
<dbReference type="AlphaFoldDB" id="A0A3M7S181"/>
<dbReference type="EMBL" id="REGN01002201">
    <property type="protein sequence ID" value="RNA29564.1"/>
    <property type="molecule type" value="Genomic_DNA"/>
</dbReference>
<sequence length="364" mass="43167">MPFAFLKSLNCASGRSTQITKRTRKANQKSAARRSQEVNADAQIVPGQEIPNFSTFSPDESNNFIERQFSSDEHISFWDIGNYKYTLKRCDNGYVLGDKLVDLLSERAKIEEDYSKSLKQWSKKWNGYLDKNSSEAEEAKRGWRGLLEVANQSADVHLDLCKKLINDPVQKIKDWLKLRYEKNFFNFKQTKEFENEFEIAEKSWAELCDKLKKCKKEYFDAIQTVEQSSKNLTMAESNPKYTLDQRNRLEEKAKRAKEEEEKARRLYQDTLTEMDLYKPRHISKMSEVFEKTQNFELERIIFFKQIFLKCHELLQIHNDETFEDIFDNFLQKVNLINPENDLDWWAKNFGVETRANWPSFEEPN</sequence>
<dbReference type="GO" id="GO:0007010">
    <property type="term" value="P:cytoskeleton organization"/>
    <property type="evidence" value="ECO:0007669"/>
    <property type="project" value="TreeGrafter"/>
</dbReference>
<dbReference type="GO" id="GO:0005768">
    <property type="term" value="C:endosome"/>
    <property type="evidence" value="ECO:0007669"/>
    <property type="project" value="TreeGrafter"/>
</dbReference>
<feature type="coiled-coil region" evidence="3">
    <location>
        <begin position="243"/>
        <end position="273"/>
    </location>
</feature>
<reference evidence="6 7" key="1">
    <citation type="journal article" date="2018" name="Sci. Rep.">
        <title>Genomic signatures of local adaptation to the degree of environmental predictability in rotifers.</title>
        <authorList>
            <person name="Franch-Gras L."/>
            <person name="Hahn C."/>
            <person name="Garcia-Roger E.M."/>
            <person name="Carmona M.J."/>
            <person name="Serra M."/>
            <person name="Gomez A."/>
        </authorList>
    </citation>
    <scope>NUCLEOTIDE SEQUENCE [LARGE SCALE GENOMIC DNA]</scope>
    <source>
        <strain evidence="6">HYR1</strain>
    </source>
</reference>
<dbReference type="SMART" id="SM00055">
    <property type="entry name" value="FCH"/>
    <property type="match status" value="1"/>
</dbReference>
<organism evidence="6 7">
    <name type="scientific">Brachionus plicatilis</name>
    <name type="common">Marine rotifer</name>
    <name type="synonym">Brachionus muelleri</name>
    <dbReference type="NCBI Taxonomy" id="10195"/>
    <lineage>
        <taxon>Eukaryota</taxon>
        <taxon>Metazoa</taxon>
        <taxon>Spiralia</taxon>
        <taxon>Gnathifera</taxon>
        <taxon>Rotifera</taxon>
        <taxon>Eurotatoria</taxon>
        <taxon>Monogononta</taxon>
        <taxon>Pseudotrocha</taxon>
        <taxon>Ploima</taxon>
        <taxon>Brachionidae</taxon>
        <taxon>Brachionus</taxon>
    </lineage>
</organism>
<dbReference type="InterPro" id="IPR027267">
    <property type="entry name" value="AH/BAR_dom_sf"/>
</dbReference>
<evidence type="ECO:0000256" key="3">
    <source>
        <dbReference type="SAM" id="Coils"/>
    </source>
</evidence>
<accession>A0A3M7S181</accession>
<feature type="region of interest" description="Disordered" evidence="4">
    <location>
        <begin position="18"/>
        <end position="37"/>
    </location>
</feature>
<evidence type="ECO:0000256" key="2">
    <source>
        <dbReference type="PROSITE-ProRule" id="PRU01077"/>
    </source>
</evidence>
<keyword evidence="6" id="KW-0808">Transferase</keyword>
<evidence type="ECO:0000313" key="7">
    <source>
        <dbReference type="Proteomes" id="UP000276133"/>
    </source>
</evidence>
<dbReference type="STRING" id="10195.A0A3M7S181"/>
<dbReference type="GO" id="GO:0005543">
    <property type="term" value="F:phospholipid binding"/>
    <property type="evidence" value="ECO:0007669"/>
    <property type="project" value="TreeGrafter"/>
</dbReference>
<dbReference type="Gene3D" id="1.20.1270.60">
    <property type="entry name" value="Arfaptin homology (AH) domain/BAR domain"/>
    <property type="match status" value="1"/>
</dbReference>